<protein>
    <submittedName>
        <fullName evidence="2">Uncharacterized protein</fullName>
    </submittedName>
</protein>
<evidence type="ECO:0000313" key="2">
    <source>
        <dbReference type="EMBL" id="AOF44163.1"/>
    </source>
</evidence>
<dbReference type="RefSeq" id="WP_060649915.1">
    <property type="nucleotide sequence ID" value="NZ_CP012757.1"/>
</dbReference>
<dbReference type="EMBL" id="KX086582">
    <property type="protein sequence ID" value="AOF44163.1"/>
    <property type="molecule type" value="Genomic_DNA"/>
</dbReference>
<feature type="region of interest" description="Disordered" evidence="1">
    <location>
        <begin position="199"/>
        <end position="224"/>
    </location>
</feature>
<name>A0A1B3ISW4_STAAU</name>
<accession>A0A1B3ISW4</accession>
<sequence>MMNQNEQGKIYQTYLLKEFFSDKPLFNVEALTEREQNDLQYLKENLNPNIKAVIEESVANVISPFYELDKATKGLREVENQMKNVENIEIKDYAFSKYEDIIYQKSNQNKENFNYINQRFQIAKIEHTEPMETQLNKCEITSFKDGKIELEVANQLYQVTIPHESYLKVKEVPNRYDFMLDKSTGNIIYKEKTETIEMSNDGLEKTPRHLKKQVVDEQDNELER</sequence>
<keyword evidence="2" id="KW-0614">Plasmid</keyword>
<evidence type="ECO:0000256" key="1">
    <source>
        <dbReference type="SAM" id="MobiDB-lite"/>
    </source>
</evidence>
<geneLocation type="plasmid" evidence="2">
    <name>pWBG637</name>
</geneLocation>
<proteinExistence type="predicted"/>
<organism evidence="2">
    <name type="scientific">Staphylococcus aureus</name>
    <dbReference type="NCBI Taxonomy" id="1280"/>
    <lineage>
        <taxon>Bacteria</taxon>
        <taxon>Bacillati</taxon>
        <taxon>Bacillota</taxon>
        <taxon>Bacilli</taxon>
        <taxon>Bacillales</taxon>
        <taxon>Staphylococcaceae</taxon>
        <taxon>Staphylococcus</taxon>
    </lineage>
</organism>
<gene>
    <name evidence="2" type="ORF">pWBG637_00037</name>
</gene>
<dbReference type="AlphaFoldDB" id="A0A1B3ISW4"/>
<reference evidence="2" key="1">
    <citation type="submission" date="2016-04" db="EMBL/GenBank/DDBJ databases">
        <title>Sequencing of conjugative plasmid pWBG637.</title>
        <authorList>
            <person name="Ramsay J.P."/>
        </authorList>
    </citation>
    <scope>NUCLEOTIDE SEQUENCE</scope>
    <source>
        <strain evidence="2">WBG1024</strain>
        <plasmid evidence="2">pWBG637</plasmid>
    </source>
</reference>